<dbReference type="InterPro" id="IPR000884">
    <property type="entry name" value="TSP1_rpt"/>
</dbReference>
<dbReference type="Gene3D" id="2.20.100.10">
    <property type="entry name" value="Thrombospondin type-1 (TSP1) repeat"/>
    <property type="match status" value="1"/>
</dbReference>
<evidence type="ECO:0000313" key="2">
    <source>
        <dbReference type="EMBL" id="CAE4647210.1"/>
    </source>
</evidence>
<protein>
    <submittedName>
        <fullName evidence="2">Uncharacterized protein</fullName>
    </submittedName>
</protein>
<sequence length="360" mass="38551">MAQAILVQGGILQSCPPATVVMRYAVDDPHPMRWFLHMVGLAPLLSSAAPAFTGKHREASRGLHEAAGVSHESRGRRLDLALTAAGSVVPGSIVAWERPSSRREAKALRADLLNVDALDLAEVGRADPASVESFSTTHGGEQPHTALPTSFIRREASRTQDVQQAGKPDGEHSAKSKRKGWGWDKAPKSLHPEKDCKWGAWKKWGACSTTCGAGVRSRTREVIRKAKGPGLKCHPEDGMEKDSNCNVNQKCPERTCTADVCSRGLLPKPNLDKIGCGAGITTCIATTCCDKPCASFKCTAHYKAKANSDKLACKNDCDVATCCDEKTVPKETVEGDVGEAVKETEDVASKAEGAVEKILR</sequence>
<dbReference type="SMART" id="SM00209">
    <property type="entry name" value="TSP1"/>
    <property type="match status" value="1"/>
</dbReference>
<dbReference type="SUPFAM" id="SSF82895">
    <property type="entry name" value="TSP-1 type 1 repeat"/>
    <property type="match status" value="1"/>
</dbReference>
<name>A0A7S4VSE3_9DINO</name>
<reference evidence="2" key="1">
    <citation type="submission" date="2021-01" db="EMBL/GenBank/DDBJ databases">
        <authorList>
            <person name="Corre E."/>
            <person name="Pelletier E."/>
            <person name="Niang G."/>
            <person name="Scheremetjew M."/>
            <person name="Finn R."/>
            <person name="Kale V."/>
            <person name="Holt S."/>
            <person name="Cochrane G."/>
            <person name="Meng A."/>
            <person name="Brown T."/>
            <person name="Cohen L."/>
        </authorList>
    </citation>
    <scope>NUCLEOTIDE SEQUENCE</scope>
    <source>
        <strain evidence="2">CCMP3105</strain>
    </source>
</reference>
<proteinExistence type="predicted"/>
<dbReference type="EMBL" id="HBNR01071872">
    <property type="protein sequence ID" value="CAE4647210.1"/>
    <property type="molecule type" value="Transcribed_RNA"/>
</dbReference>
<organism evidence="2">
    <name type="scientific">Alexandrium monilatum</name>
    <dbReference type="NCBI Taxonomy" id="311494"/>
    <lineage>
        <taxon>Eukaryota</taxon>
        <taxon>Sar</taxon>
        <taxon>Alveolata</taxon>
        <taxon>Dinophyceae</taxon>
        <taxon>Gonyaulacales</taxon>
        <taxon>Pyrocystaceae</taxon>
        <taxon>Alexandrium</taxon>
    </lineage>
</organism>
<dbReference type="AlphaFoldDB" id="A0A7S4VSE3"/>
<evidence type="ECO:0000256" key="1">
    <source>
        <dbReference type="SAM" id="MobiDB-lite"/>
    </source>
</evidence>
<feature type="region of interest" description="Disordered" evidence="1">
    <location>
        <begin position="156"/>
        <end position="186"/>
    </location>
</feature>
<gene>
    <name evidence="2" type="ORF">AMON00008_LOCUS50945</name>
</gene>
<dbReference type="PROSITE" id="PS50092">
    <property type="entry name" value="TSP1"/>
    <property type="match status" value="1"/>
</dbReference>
<accession>A0A7S4VSE3</accession>
<dbReference type="InterPro" id="IPR036383">
    <property type="entry name" value="TSP1_rpt_sf"/>
</dbReference>